<keyword evidence="3" id="KW-0285">Flavoprotein</keyword>
<keyword evidence="6" id="KW-0560">Oxidoreductase</keyword>
<name>A0A2S8B408_9SPHN</name>
<evidence type="ECO:0000256" key="5">
    <source>
        <dbReference type="ARBA" id="ARBA00022857"/>
    </source>
</evidence>
<evidence type="ECO:0000313" key="8">
    <source>
        <dbReference type="EMBL" id="PQM27097.1"/>
    </source>
</evidence>
<dbReference type="GO" id="GO:0004497">
    <property type="term" value="F:monooxygenase activity"/>
    <property type="evidence" value="ECO:0007669"/>
    <property type="project" value="UniProtKB-KW"/>
</dbReference>
<dbReference type="Pfam" id="PF13738">
    <property type="entry name" value="Pyr_redox_3"/>
    <property type="match status" value="1"/>
</dbReference>
<dbReference type="InterPro" id="IPR036188">
    <property type="entry name" value="FAD/NAD-bd_sf"/>
</dbReference>
<proteinExistence type="inferred from homology"/>
<comment type="cofactor">
    <cofactor evidence="1">
        <name>FAD</name>
        <dbReference type="ChEBI" id="CHEBI:57692"/>
    </cofactor>
</comment>
<protein>
    <submittedName>
        <fullName evidence="8">Monooxygenase</fullName>
    </submittedName>
</protein>
<dbReference type="FunFam" id="3.50.50.60:FF:000341">
    <property type="entry name" value="Baeyer-Villiger monooxygenase"/>
    <property type="match status" value="1"/>
</dbReference>
<keyword evidence="4" id="KW-0274">FAD</keyword>
<evidence type="ECO:0000256" key="2">
    <source>
        <dbReference type="ARBA" id="ARBA00010139"/>
    </source>
</evidence>
<evidence type="ECO:0000256" key="3">
    <source>
        <dbReference type="ARBA" id="ARBA00022630"/>
    </source>
</evidence>
<gene>
    <name evidence="8" type="ORF">CVO77_19295</name>
</gene>
<dbReference type="Gene3D" id="3.50.50.60">
    <property type="entry name" value="FAD/NAD(P)-binding domain"/>
    <property type="match status" value="2"/>
</dbReference>
<keyword evidence="7 8" id="KW-0503">Monooxygenase</keyword>
<reference evidence="9" key="1">
    <citation type="submission" date="2017-11" db="EMBL/GenBank/DDBJ databases">
        <title>The complete genome sequence of Sphingopyxis pomeranensis sp. nov. strain WS5A3p.</title>
        <authorList>
            <person name="Kaminski M.A."/>
        </authorList>
    </citation>
    <scope>NUCLEOTIDE SEQUENCE [LARGE SCALE GENOMIC DNA]</scope>
    <source>
        <strain evidence="9">WS5A3p</strain>
    </source>
</reference>
<evidence type="ECO:0000313" key="9">
    <source>
        <dbReference type="Proteomes" id="UP000238954"/>
    </source>
</evidence>
<evidence type="ECO:0000256" key="1">
    <source>
        <dbReference type="ARBA" id="ARBA00001974"/>
    </source>
</evidence>
<evidence type="ECO:0000256" key="7">
    <source>
        <dbReference type="ARBA" id="ARBA00023033"/>
    </source>
</evidence>
<organism evidence="8 9">
    <name type="scientific">Sphingopyxis lindanitolerans</name>
    <dbReference type="NCBI Taxonomy" id="2054227"/>
    <lineage>
        <taxon>Bacteria</taxon>
        <taxon>Pseudomonadati</taxon>
        <taxon>Pseudomonadota</taxon>
        <taxon>Alphaproteobacteria</taxon>
        <taxon>Sphingomonadales</taxon>
        <taxon>Sphingomonadaceae</taxon>
        <taxon>Sphingopyxis</taxon>
    </lineage>
</organism>
<accession>A0A2S8B408</accession>
<sequence length="605" mass="67148">MENGLNGTIEAGGNAAPDKSDIDAIQNRYRAERDKRLAAANVGQYVSPDGALARYVDDPYVERRFDRAAVAEEVEVAIIGAGFGGLQAAAELIKSGISDFRIIDKAGDFGGVWYWNRYPGASCDIESYIYMPMLEDMGYTPSLKYARGPEIFDYARSIAEKFGLYDKALLQTQVERLNWVEADHRWLISTREGDRIRARFVMVATGVLQSVRLPAIPGIETFRGHSFHTSRWDYGYTGGDPAGKLTGLADKRVGIIGTGATAVQCIPHLGASAGQLYVFQRTPAAVPVRDNRTTDDGWAAALKPGWQHERMNNFDHIINGRPTTVDLVQDGWTEVLGQIGVDLTGINDADERRRVADIAFMNNVRARVDAVVKDPATAEALKPWFNIMCKRPCFHDEYLDTFNRPNVTLVDTNGQGVERISENEIWVGGKAYELDCLIYASGFDFQTPDMAKRNGFDLFGRGGISLTEKWQGGMKTYFGHFNAGFPNLFVQTATQGGLTSNVTHGLGELARHFVHMVTYCHEHGVRSFDATPQAEDMWQEKLRAAAGARRQYDIECTPGYYNNDGNPDADTGLQAFYQGGSVEFFEILEAWRNDGRFEGFELAHG</sequence>
<comment type="similarity">
    <text evidence="2">Belongs to the FAD-binding monooxygenase family.</text>
</comment>
<dbReference type="PANTHER" id="PTHR43098:SF4">
    <property type="entry name" value="BLR3857 PROTEIN"/>
    <property type="match status" value="1"/>
</dbReference>
<dbReference type="EMBL" id="PHFW01000003">
    <property type="protein sequence ID" value="PQM27097.1"/>
    <property type="molecule type" value="Genomic_DNA"/>
</dbReference>
<evidence type="ECO:0000256" key="6">
    <source>
        <dbReference type="ARBA" id="ARBA00023002"/>
    </source>
</evidence>
<dbReference type="RefSeq" id="WP_106000466.1">
    <property type="nucleotide sequence ID" value="NZ_CM009578.1"/>
</dbReference>
<dbReference type="InterPro" id="IPR050775">
    <property type="entry name" value="FAD-binding_Monooxygenases"/>
</dbReference>
<keyword evidence="9" id="KW-1185">Reference proteome</keyword>
<evidence type="ECO:0000256" key="4">
    <source>
        <dbReference type="ARBA" id="ARBA00022827"/>
    </source>
</evidence>
<dbReference type="OrthoDB" id="312624at2"/>
<comment type="caution">
    <text evidence="8">The sequence shown here is derived from an EMBL/GenBank/DDBJ whole genome shotgun (WGS) entry which is preliminary data.</text>
</comment>
<dbReference type="Proteomes" id="UP000238954">
    <property type="component" value="Chromosome"/>
</dbReference>
<dbReference type="SUPFAM" id="SSF51905">
    <property type="entry name" value="FAD/NAD(P)-binding domain"/>
    <property type="match status" value="1"/>
</dbReference>
<dbReference type="AlphaFoldDB" id="A0A2S8B408"/>
<keyword evidence="5" id="KW-0521">NADP</keyword>
<dbReference type="PANTHER" id="PTHR43098">
    <property type="entry name" value="L-ORNITHINE N(5)-MONOOXYGENASE-RELATED"/>
    <property type="match status" value="1"/>
</dbReference>